<dbReference type="InterPro" id="IPR011042">
    <property type="entry name" value="6-blade_b-propeller_TolB-like"/>
</dbReference>
<dbReference type="Gene3D" id="2.120.10.30">
    <property type="entry name" value="TolB, C-terminal domain"/>
    <property type="match status" value="1"/>
</dbReference>
<dbReference type="Pfam" id="PF07676">
    <property type="entry name" value="PD40"/>
    <property type="match status" value="3"/>
</dbReference>
<comment type="caution">
    <text evidence="1">The sequence shown here is derived from an EMBL/GenBank/DDBJ whole genome shotgun (WGS) entry which is preliminary data.</text>
</comment>
<dbReference type="RefSeq" id="WP_146393814.1">
    <property type="nucleotide sequence ID" value="NZ_SJPJ01000001.1"/>
</dbReference>
<gene>
    <name evidence="1" type="primary">tolB_1</name>
    <name evidence="1" type="ORF">CA13_01440</name>
</gene>
<dbReference type="SUPFAM" id="SSF82171">
    <property type="entry name" value="DPP6 N-terminal domain-like"/>
    <property type="match status" value="1"/>
</dbReference>
<name>A0A5C5YW40_9BACT</name>
<dbReference type="AlphaFoldDB" id="A0A5C5YW40"/>
<evidence type="ECO:0000313" key="2">
    <source>
        <dbReference type="Proteomes" id="UP000315010"/>
    </source>
</evidence>
<dbReference type="EMBL" id="SJPJ01000001">
    <property type="protein sequence ID" value="TWT78747.1"/>
    <property type="molecule type" value="Genomic_DNA"/>
</dbReference>
<organism evidence="1 2">
    <name type="scientific">Novipirellula herctigrandis</name>
    <dbReference type="NCBI Taxonomy" id="2527986"/>
    <lineage>
        <taxon>Bacteria</taxon>
        <taxon>Pseudomonadati</taxon>
        <taxon>Planctomycetota</taxon>
        <taxon>Planctomycetia</taxon>
        <taxon>Pirellulales</taxon>
        <taxon>Pirellulaceae</taxon>
        <taxon>Novipirellula</taxon>
    </lineage>
</organism>
<keyword evidence="2" id="KW-1185">Reference proteome</keyword>
<protein>
    <submittedName>
        <fullName evidence="1">Protein TolB</fullName>
    </submittedName>
</protein>
<dbReference type="OrthoDB" id="269409at2"/>
<reference evidence="1 2" key="1">
    <citation type="submission" date="2019-02" db="EMBL/GenBank/DDBJ databases">
        <title>Deep-cultivation of Planctomycetes and their phenomic and genomic characterization uncovers novel biology.</title>
        <authorList>
            <person name="Wiegand S."/>
            <person name="Jogler M."/>
            <person name="Boedeker C."/>
            <person name="Pinto D."/>
            <person name="Vollmers J."/>
            <person name="Rivas-Marin E."/>
            <person name="Kohn T."/>
            <person name="Peeters S.H."/>
            <person name="Heuer A."/>
            <person name="Rast P."/>
            <person name="Oberbeckmann S."/>
            <person name="Bunk B."/>
            <person name="Jeske O."/>
            <person name="Meyerdierks A."/>
            <person name="Storesund J.E."/>
            <person name="Kallscheuer N."/>
            <person name="Luecker S."/>
            <person name="Lage O.M."/>
            <person name="Pohl T."/>
            <person name="Merkel B.J."/>
            <person name="Hornburger P."/>
            <person name="Mueller R.-W."/>
            <person name="Bruemmer F."/>
            <person name="Labrenz M."/>
            <person name="Spormann A.M."/>
            <person name="Op Den Camp H."/>
            <person name="Overmann J."/>
            <person name="Amann R."/>
            <person name="Jetten M.S.M."/>
            <person name="Mascher T."/>
            <person name="Medema M.H."/>
            <person name="Devos D.P."/>
            <person name="Kaster A.-K."/>
            <person name="Ovreas L."/>
            <person name="Rohde M."/>
            <person name="Galperin M.Y."/>
            <person name="Jogler C."/>
        </authorList>
    </citation>
    <scope>NUCLEOTIDE SEQUENCE [LARGE SCALE GENOMIC DNA]</scope>
    <source>
        <strain evidence="1 2">CA13</strain>
    </source>
</reference>
<proteinExistence type="predicted"/>
<sequence>MTRKARSPLLVILAALVLPGTWMWFRSENWNIEDAANIDRLPHIRPDFSDAVIPPNIAPLNFVVQEPGTRFLVNIRSKHTTPIRVVSRSPKIEIPPQLWRSLLEANRGEDLHFELYSQVEGRWQQFQSINNRIAPHPIDGHLVYRLTGQIHNFWNEISIFQHDLATNEKLPVIEGKAIEHGCVNCHSFSNNRPNQMCIGMRSSQYGSGAIVVTNGEAKKLGRKLGYTTWHPSGRLAVYSINKVRQFFHTAQSSVRDVIDMDSALEYFDVETEQVSLIQQASDRKRLETYPCWSPDGEHLYYCSAPILWEDSDAVPPERYAEVKYDLMRIHYDLETDTWGEPELVLSAEKTGLSILQPRISPDGKFLLFCMCRYGCFPIYQPTSDLYIMDLETREYMKPDINSSSAEAWHSWSSNSRWIAFSSRRRGGVFTRCYLSFVDESGQAHKPFILPQNDPEAYDSLLKSMSVPELTSAPIPIDAQEMARVARSEDAFGVDAMSEATTLVDMSEPWEPGHR</sequence>
<dbReference type="Proteomes" id="UP000315010">
    <property type="component" value="Unassembled WGS sequence"/>
</dbReference>
<accession>A0A5C5YW40</accession>
<evidence type="ECO:0000313" key="1">
    <source>
        <dbReference type="EMBL" id="TWT78747.1"/>
    </source>
</evidence>
<dbReference type="InterPro" id="IPR011659">
    <property type="entry name" value="WD40"/>
</dbReference>